<reference evidence="5" key="3">
    <citation type="submission" date="2022-01" db="UniProtKB">
        <authorList>
            <consortium name="EnsemblPlants"/>
        </authorList>
    </citation>
    <scope>IDENTIFICATION</scope>
    <source>
        <strain evidence="5">subsp. vulgare</strain>
    </source>
</reference>
<reference evidence="5" key="2">
    <citation type="submission" date="2020-10" db="EMBL/GenBank/DDBJ databases">
        <authorList>
            <person name="Scholz U."/>
            <person name="Mascher M."/>
            <person name="Fiebig A."/>
        </authorList>
    </citation>
    <scope>NUCLEOTIDE SEQUENCE [LARGE SCALE GENOMIC DNA]</scope>
    <source>
        <strain evidence="5">cv. Morex</strain>
    </source>
</reference>
<accession>A0A8I6XGI9</accession>
<dbReference type="Proteomes" id="UP000011116">
    <property type="component" value="Chromosome 3H"/>
</dbReference>
<dbReference type="SMR" id="A0A8I6XGI9"/>
<dbReference type="SMART" id="SM00257">
    <property type="entry name" value="LysM"/>
    <property type="match status" value="1"/>
</dbReference>
<feature type="domain" description="LysM" evidence="4">
    <location>
        <begin position="51"/>
        <end position="95"/>
    </location>
</feature>
<sequence>MANYGVAALLIASLLVAVTLTDARITIMQLQRDSVGGGYAAKAVPALTCNQVNAVQAGDTCSSIAESGGLTQDQFLGFNPNINCQKIFLGQWVCLDASAA</sequence>
<dbReference type="AlphaFoldDB" id="A0A8I6XGI9"/>
<dbReference type="PANTHER" id="PTHR34997:SF22">
    <property type="entry name" value="OS01G0783000 PROTEIN"/>
    <property type="match status" value="1"/>
</dbReference>
<keyword evidence="2" id="KW-0843">Virulence</keyword>
<evidence type="ECO:0000256" key="2">
    <source>
        <dbReference type="ARBA" id="ARBA00023026"/>
    </source>
</evidence>
<dbReference type="SUPFAM" id="SSF54106">
    <property type="entry name" value="LysM domain"/>
    <property type="match status" value="1"/>
</dbReference>
<dbReference type="GO" id="GO:0008061">
    <property type="term" value="F:chitin binding"/>
    <property type="evidence" value="ECO:0007669"/>
    <property type="project" value="UniProtKB-KW"/>
</dbReference>
<dbReference type="InterPro" id="IPR018392">
    <property type="entry name" value="LysM"/>
</dbReference>
<protein>
    <recommendedName>
        <fullName evidence="4">LysM domain-containing protein</fullName>
    </recommendedName>
</protein>
<evidence type="ECO:0000313" key="5">
    <source>
        <dbReference type="EnsemblPlants" id="HORVU.MOREX.r3.3HG0293830.1"/>
    </source>
</evidence>
<organism evidence="5 6">
    <name type="scientific">Hordeum vulgare subsp. vulgare</name>
    <name type="common">Domesticated barley</name>
    <dbReference type="NCBI Taxonomy" id="112509"/>
    <lineage>
        <taxon>Eukaryota</taxon>
        <taxon>Viridiplantae</taxon>
        <taxon>Streptophyta</taxon>
        <taxon>Embryophyta</taxon>
        <taxon>Tracheophyta</taxon>
        <taxon>Spermatophyta</taxon>
        <taxon>Magnoliopsida</taxon>
        <taxon>Liliopsida</taxon>
        <taxon>Poales</taxon>
        <taxon>Poaceae</taxon>
        <taxon>BOP clade</taxon>
        <taxon>Pooideae</taxon>
        <taxon>Triticodae</taxon>
        <taxon>Triticeae</taxon>
        <taxon>Hordeinae</taxon>
        <taxon>Hordeum</taxon>
    </lineage>
</organism>
<dbReference type="Gene3D" id="3.10.350.10">
    <property type="entry name" value="LysM domain"/>
    <property type="match status" value="1"/>
</dbReference>
<proteinExistence type="predicted"/>
<keyword evidence="1" id="KW-0147">Chitin-binding</keyword>
<name>A0A8I6XGI9_HORVV</name>
<dbReference type="CDD" id="cd00118">
    <property type="entry name" value="LysM"/>
    <property type="match status" value="1"/>
</dbReference>
<dbReference type="PANTHER" id="PTHR34997">
    <property type="entry name" value="AM15"/>
    <property type="match status" value="1"/>
</dbReference>
<dbReference type="PROSITE" id="PS51782">
    <property type="entry name" value="LYSM"/>
    <property type="match status" value="1"/>
</dbReference>
<dbReference type="InterPro" id="IPR036779">
    <property type="entry name" value="LysM_dom_sf"/>
</dbReference>
<dbReference type="EnsemblPlants" id="HORVU.MOREX.r3.3HG0293830.1">
    <property type="protein sequence ID" value="HORVU.MOREX.r3.3HG0293830.1"/>
    <property type="gene ID" value="HORVU.MOREX.r3.3HG0293830"/>
</dbReference>
<feature type="chain" id="PRO_5035170511" description="LysM domain-containing protein" evidence="3">
    <location>
        <begin position="24"/>
        <end position="100"/>
    </location>
</feature>
<dbReference type="Pfam" id="PF01476">
    <property type="entry name" value="LysM"/>
    <property type="match status" value="1"/>
</dbReference>
<reference evidence="6" key="1">
    <citation type="journal article" date="2012" name="Nature">
        <title>A physical, genetic and functional sequence assembly of the barley genome.</title>
        <authorList>
            <consortium name="The International Barley Genome Sequencing Consortium"/>
            <person name="Mayer K.F."/>
            <person name="Waugh R."/>
            <person name="Brown J.W."/>
            <person name="Schulman A."/>
            <person name="Langridge P."/>
            <person name="Platzer M."/>
            <person name="Fincher G.B."/>
            <person name="Muehlbauer G.J."/>
            <person name="Sato K."/>
            <person name="Close T.J."/>
            <person name="Wise R.P."/>
            <person name="Stein N."/>
        </authorList>
    </citation>
    <scope>NUCLEOTIDE SEQUENCE [LARGE SCALE GENOMIC DNA]</scope>
    <source>
        <strain evidence="6">cv. Morex</strain>
    </source>
</reference>
<evidence type="ECO:0000313" key="6">
    <source>
        <dbReference type="Proteomes" id="UP000011116"/>
    </source>
</evidence>
<feature type="signal peptide" evidence="3">
    <location>
        <begin position="1"/>
        <end position="23"/>
    </location>
</feature>
<keyword evidence="6" id="KW-1185">Reference proteome</keyword>
<evidence type="ECO:0000256" key="1">
    <source>
        <dbReference type="ARBA" id="ARBA00022669"/>
    </source>
</evidence>
<keyword evidence="3" id="KW-0732">Signal</keyword>
<dbReference type="InterPro" id="IPR052210">
    <property type="entry name" value="LysM1-like"/>
</dbReference>
<evidence type="ECO:0000259" key="4">
    <source>
        <dbReference type="PROSITE" id="PS51782"/>
    </source>
</evidence>
<dbReference type="Gramene" id="HORVU.MOREX.r3.3HG0293830.1">
    <property type="protein sequence ID" value="HORVU.MOREX.r3.3HG0293830.1"/>
    <property type="gene ID" value="HORVU.MOREX.r3.3HG0293830"/>
</dbReference>
<evidence type="ECO:0000256" key="3">
    <source>
        <dbReference type="SAM" id="SignalP"/>
    </source>
</evidence>